<sequence length="208" mass="23903">MGLHPDLSLAMLQGPSLPMLQASSLSKLQGPLLNQLQVLAIMNNQPRLMRPLAQNQYQHHKMMTLLQWPASQIDEERRVLTGSLHTVPNIHRLFKLHKYDWMARDLGTYNEEIVREFYASYAATLRGSIDKSQFLYGPSPDHTWALNTAEFDYKWDVVRSGAFMRNAQQREVVLLWLERHIAADVERVEWVSSPHLGTLECRSGIVIG</sequence>
<accession>A0A9J5Y2T7</accession>
<reference evidence="1 2" key="1">
    <citation type="submission" date="2020-09" db="EMBL/GenBank/DDBJ databases">
        <title>De no assembly of potato wild relative species, Solanum commersonii.</title>
        <authorList>
            <person name="Cho K."/>
        </authorList>
    </citation>
    <scope>NUCLEOTIDE SEQUENCE [LARGE SCALE GENOMIC DNA]</scope>
    <source>
        <strain evidence="1">LZ3.2</strain>
        <tissue evidence="1">Leaf</tissue>
    </source>
</reference>
<proteinExistence type="predicted"/>
<dbReference type="EMBL" id="JACXVP010000007">
    <property type="protein sequence ID" value="KAG5594533.1"/>
    <property type="molecule type" value="Genomic_DNA"/>
</dbReference>
<organism evidence="1 2">
    <name type="scientific">Solanum commersonii</name>
    <name type="common">Commerson's wild potato</name>
    <name type="synonym">Commerson's nightshade</name>
    <dbReference type="NCBI Taxonomy" id="4109"/>
    <lineage>
        <taxon>Eukaryota</taxon>
        <taxon>Viridiplantae</taxon>
        <taxon>Streptophyta</taxon>
        <taxon>Embryophyta</taxon>
        <taxon>Tracheophyta</taxon>
        <taxon>Spermatophyta</taxon>
        <taxon>Magnoliopsida</taxon>
        <taxon>eudicotyledons</taxon>
        <taxon>Gunneridae</taxon>
        <taxon>Pentapetalae</taxon>
        <taxon>asterids</taxon>
        <taxon>lamiids</taxon>
        <taxon>Solanales</taxon>
        <taxon>Solanaceae</taxon>
        <taxon>Solanoideae</taxon>
        <taxon>Solaneae</taxon>
        <taxon>Solanum</taxon>
    </lineage>
</organism>
<evidence type="ECO:0000313" key="1">
    <source>
        <dbReference type="EMBL" id="KAG5594533.1"/>
    </source>
</evidence>
<dbReference type="OrthoDB" id="1327928at2759"/>
<name>A0A9J5Y2T7_SOLCO</name>
<dbReference type="AlphaFoldDB" id="A0A9J5Y2T7"/>
<protein>
    <submittedName>
        <fullName evidence="1">Uncharacterized protein</fullName>
    </submittedName>
</protein>
<comment type="caution">
    <text evidence="1">The sequence shown here is derived from an EMBL/GenBank/DDBJ whole genome shotgun (WGS) entry which is preliminary data.</text>
</comment>
<gene>
    <name evidence="1" type="ORF">H5410_035765</name>
</gene>
<evidence type="ECO:0000313" key="2">
    <source>
        <dbReference type="Proteomes" id="UP000824120"/>
    </source>
</evidence>
<keyword evidence="2" id="KW-1185">Reference proteome</keyword>
<dbReference type="Proteomes" id="UP000824120">
    <property type="component" value="Chromosome 7"/>
</dbReference>